<evidence type="ECO:0000256" key="2">
    <source>
        <dbReference type="ARBA" id="ARBA00022840"/>
    </source>
</evidence>
<sequence>MEEHYTLFFNDIDQRDLPLVGGKGANLGEMTKAGFPVPYGFCVTTASYQEFLRANNLPAYIAETIKDAGLETIKTIGSAIRERLRMAEIPQSVKEAVLQALQKSGAQHYYAVRSSATAEDLAFASFAGQQDTYLNIKGEEEVLDALRNCWASLFTDRAILYRMQNGIDQEKVYMSVVVQKMIFPEVSGIMFTADPVSGHRGLISIDAGYGLGEALVSGLVSPDIYTFNKASGQIQSKSIAEKKLAILPVPGGGTEKVAITGEKATRQVLDDSLIQDLAELGKAIEQHYGCPQDIEWCLSSGLSADGSPTLSILQSRAITSLYPLPTPLPQDDALHVYVSLNHIQVMTDPISPLGIDMLRLMLPFDKSACSAEEYQRVKEAAGRVYIDISEILALKTARKAFPLFFKNVDALAAEAMTELTNRTGFTDRIKKDEKTVKAFKSFFKPIVFKAIQAILFKRPEGAIQSIHDYIENRVRDAEKAIEQAKPGTDRLEAIRRTADFTADFKNLLPRLMPAIVSFKALEHWEEKLLGSRNYTSILVTGLEGNITTEMGLLIGDLADQVRRSPDLIHEFENEDYGTLFTRIHNLPGHETFKEAFCTFMAKYDMRAAGEIDMAKDRWIEHPEPLAKSILAIVHSAPEGIHRQEYQLTKEKALKAADDLVKEVADKHGLLKAKLVRRLIRIVRNYLPVREHPKYLIMKLILLCKRAFLAEAKYLVEKGLLATEKDIFYVNFWELYQAIQDNHSLTGLVEQRKEECRHYKKLSAPRLLTSDGEEPKASYQREDLPVGSLIGMPVSSGRVEGIARVVTDPAQASVNKGEILVAPFTDPGWTPLFINASGLVMEVGGLLTHGTVVAREYGIPAVVGITDVTKKIRTGQKIRVEGDAGYVLILDE</sequence>
<evidence type="ECO:0000313" key="5">
    <source>
        <dbReference type="EMBL" id="CDX04449.1"/>
    </source>
</evidence>
<dbReference type="InterPro" id="IPR051549">
    <property type="entry name" value="PEP_Utilizing_Enz"/>
</dbReference>
<protein>
    <submittedName>
        <fullName evidence="5">Phosphoenolpyruvate synthase</fullName>
    </submittedName>
</protein>
<dbReference type="GO" id="GO:0016301">
    <property type="term" value="F:kinase activity"/>
    <property type="evidence" value="ECO:0007669"/>
    <property type="project" value="InterPro"/>
</dbReference>
<dbReference type="GO" id="GO:0005524">
    <property type="term" value="F:ATP binding"/>
    <property type="evidence" value="ECO:0007669"/>
    <property type="project" value="UniProtKB-KW"/>
</dbReference>
<dbReference type="Gene3D" id="3.30.470.20">
    <property type="entry name" value="ATP-grasp fold, B domain"/>
    <property type="match status" value="1"/>
</dbReference>
<dbReference type="SUPFAM" id="SSF52009">
    <property type="entry name" value="Phosphohistidine domain"/>
    <property type="match status" value="1"/>
</dbReference>
<gene>
    <name evidence="5" type="ORF">DPCES_4563</name>
</gene>
<proteinExistence type="predicted"/>
<keyword evidence="2" id="KW-0067">ATP-binding</keyword>
<keyword evidence="1" id="KW-0547">Nucleotide-binding</keyword>
<dbReference type="AlphaFoldDB" id="A0A098B6I7"/>
<dbReference type="Gene3D" id="3.50.30.10">
    <property type="entry name" value="Phosphohistidine domain"/>
    <property type="match status" value="1"/>
</dbReference>
<keyword evidence="5" id="KW-0670">Pyruvate</keyword>
<dbReference type="PANTHER" id="PTHR43615">
    <property type="entry name" value="PHOSPHOENOLPYRUVATE SYNTHASE-RELATED"/>
    <property type="match status" value="1"/>
</dbReference>
<evidence type="ECO:0000259" key="3">
    <source>
        <dbReference type="Pfam" id="PF00391"/>
    </source>
</evidence>
<evidence type="ECO:0000256" key="1">
    <source>
        <dbReference type="ARBA" id="ARBA00022741"/>
    </source>
</evidence>
<dbReference type="Pfam" id="PF01326">
    <property type="entry name" value="PPDK_N"/>
    <property type="match status" value="1"/>
</dbReference>
<reference evidence="5" key="1">
    <citation type="submission" date="2014-07" db="EMBL/GenBank/DDBJ databases">
        <authorList>
            <person name="Hornung V.Bastian."/>
        </authorList>
    </citation>
    <scope>NUCLEOTIDE SEQUENCE</scope>
    <source>
        <strain evidence="5">PCE-S</strain>
    </source>
</reference>
<dbReference type="FunFam" id="3.30.1490.20:FF:000010">
    <property type="entry name" value="Phosphoenolpyruvate synthase"/>
    <property type="match status" value="1"/>
</dbReference>
<name>A0A098B6I7_DESHA</name>
<accession>A0A098B6I7</accession>
<dbReference type="InterPro" id="IPR013815">
    <property type="entry name" value="ATP_grasp_subdomain_1"/>
</dbReference>
<feature type="domain" description="Pyruvate phosphate dikinase AMP/ATP-binding" evidence="4">
    <location>
        <begin position="18"/>
        <end position="320"/>
    </location>
</feature>
<dbReference type="NCBIfam" id="NF004878">
    <property type="entry name" value="PRK06241.1-3"/>
    <property type="match status" value="1"/>
</dbReference>
<dbReference type="Gene3D" id="3.30.1490.20">
    <property type="entry name" value="ATP-grasp fold, A domain"/>
    <property type="match status" value="1"/>
</dbReference>
<evidence type="ECO:0000259" key="4">
    <source>
        <dbReference type="Pfam" id="PF01326"/>
    </source>
</evidence>
<dbReference type="Pfam" id="PF00391">
    <property type="entry name" value="PEP-utilizers"/>
    <property type="match status" value="1"/>
</dbReference>
<dbReference type="InterPro" id="IPR002192">
    <property type="entry name" value="PPDK_AMP/ATP-bd"/>
</dbReference>
<organism evidence="5">
    <name type="scientific">Desulfitobacterium hafniense</name>
    <name type="common">Desulfitobacterium frappieri</name>
    <dbReference type="NCBI Taxonomy" id="49338"/>
    <lineage>
        <taxon>Bacteria</taxon>
        <taxon>Bacillati</taxon>
        <taxon>Bacillota</taxon>
        <taxon>Clostridia</taxon>
        <taxon>Eubacteriales</taxon>
        <taxon>Desulfitobacteriaceae</taxon>
        <taxon>Desulfitobacterium</taxon>
    </lineage>
</organism>
<dbReference type="PATRIC" id="fig|49338.4.peg.4910"/>
<dbReference type="RefSeq" id="WP_144676782.1">
    <property type="nucleotide sequence ID" value="NZ_LK996017.1"/>
</dbReference>
<dbReference type="SUPFAM" id="SSF56059">
    <property type="entry name" value="Glutathione synthetase ATP-binding domain-like"/>
    <property type="match status" value="1"/>
</dbReference>
<dbReference type="InterPro" id="IPR008279">
    <property type="entry name" value="PEP-util_enz_mobile_dom"/>
</dbReference>
<dbReference type="PANTHER" id="PTHR43615:SF1">
    <property type="entry name" value="PPDK_N DOMAIN-CONTAINING PROTEIN"/>
    <property type="match status" value="1"/>
</dbReference>
<dbReference type="InterPro" id="IPR036637">
    <property type="entry name" value="Phosphohistidine_dom_sf"/>
</dbReference>
<feature type="domain" description="PEP-utilising enzyme mobile" evidence="3">
    <location>
        <begin position="814"/>
        <end position="884"/>
    </location>
</feature>
<dbReference type="EMBL" id="LK996017">
    <property type="protein sequence ID" value="CDX04449.1"/>
    <property type="molecule type" value="Genomic_DNA"/>
</dbReference>